<dbReference type="Proteomes" id="UP000199400">
    <property type="component" value="Unassembled WGS sequence"/>
</dbReference>
<dbReference type="Pfam" id="PF06127">
    <property type="entry name" value="Mpo1-like"/>
    <property type="match status" value="1"/>
</dbReference>
<protein>
    <recommendedName>
        <fullName evidence="4">DUF962 domain-containing protein</fullName>
    </recommendedName>
</protein>
<accession>A0A1I1WDD8</accession>
<keyword evidence="1" id="KW-1133">Transmembrane helix</keyword>
<dbReference type="AlphaFoldDB" id="A0A1I1WDD8"/>
<keyword evidence="1" id="KW-0472">Membrane</keyword>
<feature type="transmembrane region" description="Helical" evidence="1">
    <location>
        <begin position="53"/>
        <end position="72"/>
    </location>
</feature>
<evidence type="ECO:0000313" key="2">
    <source>
        <dbReference type="EMBL" id="SFD93186.1"/>
    </source>
</evidence>
<dbReference type="PANTHER" id="PTHR34205">
    <property type="entry name" value="TRANSMEMBRANE PROTEIN"/>
    <property type="match status" value="1"/>
</dbReference>
<dbReference type="PANTHER" id="PTHR34205:SF2">
    <property type="entry name" value="DUF962 DOMAIN-CONTAINING PROTEIN"/>
    <property type="match status" value="1"/>
</dbReference>
<dbReference type="InterPro" id="IPR009305">
    <property type="entry name" value="Mpo1-like"/>
</dbReference>
<keyword evidence="3" id="KW-1185">Reference proteome</keyword>
<sequence length="125" mass="14326">MVGAMPAPRDFSEFWPFYLGEHRHPVNRALHYVGTGSAYLFLAWIAWTGRWSLFPLALVIGYGPAWIGHFFIERNKPASFKYPLWSLVGDMKMLRLRLTGRMRGEMIRLFGSTAPAPDAPQRART</sequence>
<evidence type="ECO:0000256" key="1">
    <source>
        <dbReference type="SAM" id="Phobius"/>
    </source>
</evidence>
<reference evidence="3" key="1">
    <citation type="submission" date="2016-10" db="EMBL/GenBank/DDBJ databases">
        <authorList>
            <person name="Varghese N."/>
            <person name="Submissions S."/>
        </authorList>
    </citation>
    <scope>NUCLEOTIDE SEQUENCE [LARGE SCALE GENOMIC DNA]</scope>
    <source>
        <strain evidence="3">ATCC 25963</strain>
    </source>
</reference>
<evidence type="ECO:0000313" key="3">
    <source>
        <dbReference type="Proteomes" id="UP000199400"/>
    </source>
</evidence>
<proteinExistence type="predicted"/>
<feature type="transmembrane region" description="Helical" evidence="1">
    <location>
        <begin position="29"/>
        <end position="47"/>
    </location>
</feature>
<evidence type="ECO:0008006" key="4">
    <source>
        <dbReference type="Google" id="ProtNLM"/>
    </source>
</evidence>
<organism evidence="2 3">
    <name type="scientific">Nannocystis exedens</name>
    <dbReference type="NCBI Taxonomy" id="54"/>
    <lineage>
        <taxon>Bacteria</taxon>
        <taxon>Pseudomonadati</taxon>
        <taxon>Myxococcota</taxon>
        <taxon>Polyangia</taxon>
        <taxon>Nannocystales</taxon>
        <taxon>Nannocystaceae</taxon>
        <taxon>Nannocystis</taxon>
    </lineage>
</organism>
<dbReference type="STRING" id="54.SAMN02745121_02273"/>
<name>A0A1I1WDD8_9BACT</name>
<dbReference type="EMBL" id="FOMX01000006">
    <property type="protein sequence ID" value="SFD93186.1"/>
    <property type="molecule type" value="Genomic_DNA"/>
</dbReference>
<keyword evidence="1" id="KW-0812">Transmembrane</keyword>
<gene>
    <name evidence="2" type="ORF">SAMN02745121_02273</name>
</gene>